<dbReference type="PANTHER" id="PTHR38037:SF2">
    <property type="entry name" value="ATP-DEPENDENT ZINC PROTEASE DOMAIN-CONTAINING PROTEIN-RELATED"/>
    <property type="match status" value="1"/>
</dbReference>
<dbReference type="EMBL" id="CP122539">
    <property type="protein sequence ID" value="WGH74674.1"/>
    <property type="molecule type" value="Genomic_DNA"/>
</dbReference>
<organism evidence="2 3">
    <name type="scientific">Tenacibaculum tangerinum</name>
    <dbReference type="NCBI Taxonomy" id="3038772"/>
    <lineage>
        <taxon>Bacteria</taxon>
        <taxon>Pseudomonadati</taxon>
        <taxon>Bacteroidota</taxon>
        <taxon>Flavobacteriia</taxon>
        <taxon>Flavobacteriales</taxon>
        <taxon>Flavobacteriaceae</taxon>
        <taxon>Tenacibaculum</taxon>
    </lineage>
</organism>
<dbReference type="Gene3D" id="2.40.70.10">
    <property type="entry name" value="Acid Proteases"/>
    <property type="match status" value="1"/>
</dbReference>
<dbReference type="Proteomes" id="UP001232001">
    <property type="component" value="Chromosome"/>
</dbReference>
<dbReference type="SUPFAM" id="SSF50630">
    <property type="entry name" value="Acid proteases"/>
    <property type="match status" value="1"/>
</dbReference>
<evidence type="ECO:0000313" key="3">
    <source>
        <dbReference type="Proteomes" id="UP001232001"/>
    </source>
</evidence>
<dbReference type="PANTHER" id="PTHR38037">
    <property type="entry name" value="ZN_PROTEASE DOMAIN-CONTAINING PROTEIN"/>
    <property type="match status" value="1"/>
</dbReference>
<keyword evidence="3" id="KW-1185">Reference proteome</keyword>
<sequence>MKLIGRVEKISFLRWDIEDLPAKIDTGAYTSAIHCKHIEENDGLLSFILLCPKTEKYNNKLLQTTNYEVKKIRSSNGKKQKRYVVSTSAVFYDKKYKIKLSLSDRGKMNYPVLIGRKFLNKKFIVDVSQKNIASKEIKK</sequence>
<gene>
    <name evidence="2" type="ORF">P8625_11330</name>
</gene>
<proteinExistence type="predicted"/>
<dbReference type="Pfam" id="PF05618">
    <property type="entry name" value="Zn_protease"/>
    <property type="match status" value="1"/>
</dbReference>
<dbReference type="InterPro" id="IPR008503">
    <property type="entry name" value="Asp_endopeptidase"/>
</dbReference>
<name>A0ABY8L062_9FLAO</name>
<evidence type="ECO:0000313" key="2">
    <source>
        <dbReference type="EMBL" id="WGH74674.1"/>
    </source>
</evidence>
<accession>A0ABY8L062</accession>
<evidence type="ECO:0000259" key="1">
    <source>
        <dbReference type="Pfam" id="PF05618"/>
    </source>
</evidence>
<feature type="domain" description="Retropepsin-like aspartic endopeptidase" evidence="1">
    <location>
        <begin position="4"/>
        <end position="136"/>
    </location>
</feature>
<protein>
    <submittedName>
        <fullName evidence="2">RimK/LysX family protein</fullName>
    </submittedName>
</protein>
<dbReference type="InterPro" id="IPR021109">
    <property type="entry name" value="Peptidase_aspartic_dom_sf"/>
</dbReference>
<dbReference type="RefSeq" id="WP_279650569.1">
    <property type="nucleotide sequence ID" value="NZ_CP122539.1"/>
</dbReference>
<reference evidence="2 3" key="1">
    <citation type="submission" date="2023-04" db="EMBL/GenBank/DDBJ databases">
        <title>Tenacibaculum tangerinum sp. nov., isolated from sea tidal flat of South Korea.</title>
        <authorList>
            <person name="Lee S.H."/>
            <person name="Kim J.-J."/>
        </authorList>
    </citation>
    <scope>NUCLEOTIDE SEQUENCE [LARGE SCALE GENOMIC DNA]</scope>
    <source>
        <strain evidence="2 3">GRR-S3-23</strain>
    </source>
</reference>